<dbReference type="EMBL" id="MT141517">
    <property type="protein sequence ID" value="QJA64325.1"/>
    <property type="molecule type" value="Genomic_DNA"/>
</dbReference>
<reference evidence="2" key="1">
    <citation type="submission" date="2020-03" db="EMBL/GenBank/DDBJ databases">
        <title>The deep terrestrial virosphere.</title>
        <authorList>
            <person name="Holmfeldt K."/>
            <person name="Nilsson E."/>
            <person name="Simone D."/>
            <person name="Lopez-Fernandez M."/>
            <person name="Wu X."/>
            <person name="de Brujin I."/>
            <person name="Lundin D."/>
            <person name="Andersson A."/>
            <person name="Bertilsson S."/>
            <person name="Dopson M."/>
        </authorList>
    </citation>
    <scope>NUCLEOTIDE SEQUENCE</scope>
    <source>
        <strain evidence="2">MM415A00294</strain>
        <strain evidence="1">MM415B00522</strain>
    </source>
</reference>
<sequence>MVIWGKLSALAKEFADERVKAAEKFITTTELDRRLLQAITPIEQQLTRIERQNKQIFDLLTHKALQ</sequence>
<name>A0A6M3KMS9_9ZZZZ</name>
<accession>A0A6M3KMS9</accession>
<dbReference type="EMBL" id="MT142508">
    <property type="protein sequence ID" value="QJA83337.1"/>
    <property type="molecule type" value="Genomic_DNA"/>
</dbReference>
<gene>
    <name evidence="2" type="ORF">MM415A00294_0035</name>
    <name evidence="1" type="ORF">MM415B00522_0035</name>
</gene>
<protein>
    <submittedName>
        <fullName evidence="2">Uncharacterized protein</fullName>
    </submittedName>
</protein>
<proteinExistence type="predicted"/>
<dbReference type="AlphaFoldDB" id="A0A6M3KMS9"/>
<evidence type="ECO:0000313" key="2">
    <source>
        <dbReference type="EMBL" id="QJA83337.1"/>
    </source>
</evidence>
<organism evidence="2">
    <name type="scientific">viral metagenome</name>
    <dbReference type="NCBI Taxonomy" id="1070528"/>
    <lineage>
        <taxon>unclassified sequences</taxon>
        <taxon>metagenomes</taxon>
        <taxon>organismal metagenomes</taxon>
    </lineage>
</organism>
<evidence type="ECO:0000313" key="1">
    <source>
        <dbReference type="EMBL" id="QJA64325.1"/>
    </source>
</evidence>